<reference evidence="2" key="1">
    <citation type="journal article" date="2019" name="Int. J. Syst. Evol. Microbiol.">
        <title>The Global Catalogue of Microorganisms (GCM) 10K type strain sequencing project: providing services to taxonomists for standard genome sequencing and annotation.</title>
        <authorList>
            <consortium name="The Broad Institute Genomics Platform"/>
            <consortium name="The Broad Institute Genome Sequencing Center for Infectious Disease"/>
            <person name="Wu L."/>
            <person name="Ma J."/>
        </authorList>
    </citation>
    <scope>NUCLEOTIDE SEQUENCE [LARGE SCALE GENOMIC DNA]</scope>
    <source>
        <strain evidence="2">JCM 17561</strain>
    </source>
</reference>
<evidence type="ECO:0008006" key="3">
    <source>
        <dbReference type="Google" id="ProtNLM"/>
    </source>
</evidence>
<sequence>MTYVVEFDPGAEDDLADAYFWYEKQSEGLGTEFLRRAMLQKDRLARNPLIHAVEYADVRRTFLDRFPYAFHFQVEGRTVRILACVHFRQSPARWPGA</sequence>
<gene>
    <name evidence="1" type="ORF">GCM10022279_02620</name>
</gene>
<protein>
    <recommendedName>
        <fullName evidence="3">Type II toxin-antitoxin system RelE/ParE family toxin</fullName>
    </recommendedName>
</protein>
<organism evidence="1 2">
    <name type="scientific">Comamonas faecalis</name>
    <dbReference type="NCBI Taxonomy" id="1387849"/>
    <lineage>
        <taxon>Bacteria</taxon>
        <taxon>Pseudomonadati</taxon>
        <taxon>Pseudomonadota</taxon>
        <taxon>Betaproteobacteria</taxon>
        <taxon>Burkholderiales</taxon>
        <taxon>Comamonadaceae</taxon>
        <taxon>Comamonas</taxon>
    </lineage>
</organism>
<proteinExistence type="predicted"/>
<keyword evidence="2" id="KW-1185">Reference proteome</keyword>
<evidence type="ECO:0000313" key="1">
    <source>
        <dbReference type="EMBL" id="GAA3982542.1"/>
    </source>
</evidence>
<evidence type="ECO:0000313" key="2">
    <source>
        <dbReference type="Proteomes" id="UP001501627"/>
    </source>
</evidence>
<dbReference type="RefSeq" id="WP_103045637.1">
    <property type="nucleotide sequence ID" value="NZ_BAABBP010000002.1"/>
</dbReference>
<accession>A0ABP7QHA8</accession>
<dbReference type="Gene3D" id="3.30.2310.20">
    <property type="entry name" value="RelE-like"/>
    <property type="match status" value="1"/>
</dbReference>
<dbReference type="EMBL" id="BAABBP010000002">
    <property type="protein sequence ID" value="GAA3982542.1"/>
    <property type="molecule type" value="Genomic_DNA"/>
</dbReference>
<comment type="caution">
    <text evidence="1">The sequence shown here is derived from an EMBL/GenBank/DDBJ whole genome shotgun (WGS) entry which is preliminary data.</text>
</comment>
<name>A0ABP7QHA8_9BURK</name>
<dbReference type="Proteomes" id="UP001501627">
    <property type="component" value="Unassembled WGS sequence"/>
</dbReference>
<dbReference type="InterPro" id="IPR035093">
    <property type="entry name" value="RelE/ParE_toxin_dom_sf"/>
</dbReference>